<dbReference type="RefSeq" id="WP_387971588.1">
    <property type="nucleotide sequence ID" value="NZ_JBHRWO010000005.1"/>
</dbReference>
<dbReference type="EMBL" id="JBHRWO010000005">
    <property type="protein sequence ID" value="MFC3491916.1"/>
    <property type="molecule type" value="Genomic_DNA"/>
</dbReference>
<dbReference type="Proteomes" id="UP001595712">
    <property type="component" value="Unassembled WGS sequence"/>
</dbReference>
<keyword evidence="2" id="KW-1185">Reference proteome</keyword>
<evidence type="ECO:0000313" key="1">
    <source>
        <dbReference type="EMBL" id="MFC3491916.1"/>
    </source>
</evidence>
<protein>
    <submittedName>
        <fullName evidence="1">Uncharacterized protein</fullName>
    </submittedName>
</protein>
<evidence type="ECO:0000313" key="2">
    <source>
        <dbReference type="Proteomes" id="UP001595712"/>
    </source>
</evidence>
<organism evidence="1 2">
    <name type="scientific">Glycomyces rhizosphaerae</name>
    <dbReference type="NCBI Taxonomy" id="2054422"/>
    <lineage>
        <taxon>Bacteria</taxon>
        <taxon>Bacillati</taxon>
        <taxon>Actinomycetota</taxon>
        <taxon>Actinomycetes</taxon>
        <taxon>Glycomycetales</taxon>
        <taxon>Glycomycetaceae</taxon>
        <taxon>Glycomyces</taxon>
    </lineage>
</organism>
<accession>A0ABV7PTL1</accession>
<sequence>MSSAKDESTVTALLDEFGNRWETPEKIAAVRERLIADLPGWKLPAAYGLGIYDVSGELVFGLKNVGEHPLPAAVMATVLRHKGGSKSYQVYQGALEQAIRLLQPAAACTAYDHPNLAEWRRILKLLKADPQVEAKMVFVADFEDWRDDDDVDDLCEAVYYAAKSTRKAKPDRG</sequence>
<proteinExistence type="predicted"/>
<gene>
    <name evidence="1" type="ORF">ACFO8M_05395</name>
</gene>
<comment type="caution">
    <text evidence="1">The sequence shown here is derived from an EMBL/GenBank/DDBJ whole genome shotgun (WGS) entry which is preliminary data.</text>
</comment>
<name>A0ABV7PTL1_9ACTN</name>
<reference evidence="2" key="1">
    <citation type="journal article" date="2019" name="Int. J. Syst. Evol. Microbiol.">
        <title>The Global Catalogue of Microorganisms (GCM) 10K type strain sequencing project: providing services to taxonomists for standard genome sequencing and annotation.</title>
        <authorList>
            <consortium name="The Broad Institute Genomics Platform"/>
            <consortium name="The Broad Institute Genome Sequencing Center for Infectious Disease"/>
            <person name="Wu L."/>
            <person name="Ma J."/>
        </authorList>
    </citation>
    <scope>NUCLEOTIDE SEQUENCE [LARGE SCALE GENOMIC DNA]</scope>
    <source>
        <strain evidence="2">CGMCC 4.7396</strain>
    </source>
</reference>